<comment type="caution">
    <text evidence="3">The sequence shown here is derived from an EMBL/GenBank/DDBJ whole genome shotgun (WGS) entry which is preliminary data.</text>
</comment>
<organism evidence="3 4">
    <name type="scientific">Tritrichomonas musculus</name>
    <dbReference type="NCBI Taxonomy" id="1915356"/>
    <lineage>
        <taxon>Eukaryota</taxon>
        <taxon>Metamonada</taxon>
        <taxon>Parabasalia</taxon>
        <taxon>Tritrichomonadida</taxon>
        <taxon>Tritrichomonadidae</taxon>
        <taxon>Tritrichomonas</taxon>
    </lineage>
</organism>
<dbReference type="SMART" id="SM00248">
    <property type="entry name" value="ANK"/>
    <property type="match status" value="6"/>
</dbReference>
<accession>A0ABR2KMF7</accession>
<reference evidence="3 4" key="1">
    <citation type="submission" date="2024-04" db="EMBL/GenBank/DDBJ databases">
        <title>Tritrichomonas musculus Genome.</title>
        <authorList>
            <person name="Alves-Ferreira E."/>
            <person name="Grigg M."/>
            <person name="Lorenzi H."/>
            <person name="Galac M."/>
        </authorList>
    </citation>
    <scope>NUCLEOTIDE SEQUENCE [LARGE SCALE GENOMIC DNA]</scope>
    <source>
        <strain evidence="3 4">EAF2021</strain>
    </source>
</reference>
<dbReference type="PANTHER" id="PTHR24198:SF165">
    <property type="entry name" value="ANKYRIN REPEAT-CONTAINING PROTEIN-RELATED"/>
    <property type="match status" value="1"/>
</dbReference>
<dbReference type="Proteomes" id="UP001470230">
    <property type="component" value="Unassembled WGS sequence"/>
</dbReference>
<dbReference type="PANTHER" id="PTHR24198">
    <property type="entry name" value="ANKYRIN REPEAT AND PROTEIN KINASE DOMAIN-CONTAINING PROTEIN"/>
    <property type="match status" value="1"/>
</dbReference>
<keyword evidence="4" id="KW-1185">Reference proteome</keyword>
<evidence type="ECO:0000256" key="2">
    <source>
        <dbReference type="ARBA" id="ARBA00023043"/>
    </source>
</evidence>
<keyword evidence="2" id="KW-0040">ANK repeat</keyword>
<sequence length="416" mass="47902">MTEERNEYRLAHIIEKNDVDLLQKELDESSLRTQLNSATFKIPETKKYLPFESLTPLHIAAYYDSFESFLVLQEELEKQNTPLDKILTLRTPGNFYPLHYALSNASYEISKYIIEKDPKQTGYVEEASYYPLTLAVISGMHELVELIFENDKGTITKNQINIAFDKALETRSYPCLKILIDKRTAGSQNDNTQVTIPMKAVRTLSPEAVSLVMEVDQSELRTIFYPRNSGKIESDCFLSRLCKARPSIYKQQIKDALRLLSGQVIEPDTQNRVKGPCHWMCYLGDLEIAHIMLDNFNIKVNRLDENYKTGPYEMIIRSDLKEEDVIAMIKLLIEHDFNVNLISIEDGKLLQKTLLEEFVSFQVDKPKIIEYLLSVGANPDAPSFTSRGSYGTIRNYVKKRRNGVIRALFDKYPPKE</sequence>
<evidence type="ECO:0000313" key="4">
    <source>
        <dbReference type="Proteomes" id="UP001470230"/>
    </source>
</evidence>
<dbReference type="Gene3D" id="1.25.40.20">
    <property type="entry name" value="Ankyrin repeat-containing domain"/>
    <property type="match status" value="2"/>
</dbReference>
<dbReference type="EMBL" id="JAPFFF010000004">
    <property type="protein sequence ID" value="KAK8892300.1"/>
    <property type="molecule type" value="Genomic_DNA"/>
</dbReference>
<name>A0ABR2KMF7_9EUKA</name>
<protein>
    <recommendedName>
        <fullName evidence="5">Ankyrin repeat protein</fullName>
    </recommendedName>
</protein>
<evidence type="ECO:0008006" key="5">
    <source>
        <dbReference type="Google" id="ProtNLM"/>
    </source>
</evidence>
<keyword evidence="1" id="KW-0677">Repeat</keyword>
<dbReference type="SUPFAM" id="SSF48403">
    <property type="entry name" value="Ankyrin repeat"/>
    <property type="match status" value="2"/>
</dbReference>
<evidence type="ECO:0000313" key="3">
    <source>
        <dbReference type="EMBL" id="KAK8892300.1"/>
    </source>
</evidence>
<gene>
    <name evidence="3" type="ORF">M9Y10_029525</name>
</gene>
<evidence type="ECO:0000256" key="1">
    <source>
        <dbReference type="ARBA" id="ARBA00022737"/>
    </source>
</evidence>
<proteinExistence type="predicted"/>
<dbReference type="InterPro" id="IPR002110">
    <property type="entry name" value="Ankyrin_rpt"/>
</dbReference>
<dbReference type="InterPro" id="IPR036770">
    <property type="entry name" value="Ankyrin_rpt-contain_sf"/>
</dbReference>